<protein>
    <submittedName>
        <fullName evidence="1">Uncharacterized protein</fullName>
    </submittedName>
</protein>
<name>A0ACC3STG7_LIPKO</name>
<evidence type="ECO:0000313" key="2">
    <source>
        <dbReference type="Proteomes" id="UP001433508"/>
    </source>
</evidence>
<accession>A0ACC3STG7</accession>
<dbReference type="EMBL" id="MU971457">
    <property type="protein sequence ID" value="KAK9234666.1"/>
    <property type="molecule type" value="Genomic_DNA"/>
</dbReference>
<organism evidence="1 2">
    <name type="scientific">Lipomyces kononenkoae</name>
    <name type="common">Yeast</name>
    <dbReference type="NCBI Taxonomy" id="34357"/>
    <lineage>
        <taxon>Eukaryota</taxon>
        <taxon>Fungi</taxon>
        <taxon>Dikarya</taxon>
        <taxon>Ascomycota</taxon>
        <taxon>Saccharomycotina</taxon>
        <taxon>Lipomycetes</taxon>
        <taxon>Lipomycetales</taxon>
        <taxon>Lipomycetaceae</taxon>
        <taxon>Lipomyces</taxon>
    </lineage>
</organism>
<dbReference type="Proteomes" id="UP001433508">
    <property type="component" value="Unassembled WGS sequence"/>
</dbReference>
<sequence length="893" mass="100038">MTEILGHDQSAESDEAMDGSRYDGDPVKAPRPNKKQRKQRPYYSCEECRRLKMKCDRRVPCSNCVRRHRAETCIGATTRETSSRRESVVQNEQDQKAGQAQQSERSVQNISPTFPVLDHQHLQQSQQPYQLNLSEYQLQARALISPQGSETGPGHTTIQRDFGKQDKLEQLALLANAVGPYVQGAPSQSPTLVVSGGSPGSLNSVLSGVSGSSNPTVRFIDHGVQSGSHGTLILGKGGRSRYLGPTAGSEWLQDSETQNVSVTPTVTRVPSPENPPDSVPFQRDHLSFGTDPVAFPFTTTAARISTRDLLSRLPPKDEAWTLAESYYRYCAWHHDVAPKTPFQKTFDRVYTLLDGVCLSPPVNPQEIALVFIIMAQGTMFNIEMANNDSSAEDWLHLSELALVKGEFLSNNMVAGLQTLHLMAHLHLQLDKGQRGDNAWPLWGLVMRLIQAMGMHRDGTRWNLPHDVVEERRKVFWECNAADTFQAHCFSRPCAINPEHCDTAFPMEPLNRNGEKSYSILRYELSQLSAEILNMAMKVQKPEYSDVIDLDLKLCEFERNLPFSLRCRAAFLSMPSRYPQLEAAIEASPEPSRRSMTISFQQMNFALNISETIINLHRPYYAKALYDDIEDRIKSVYAPSYLTVIERCAIIIAIVTDIHTRFPAVSIRQWHFYFHVFNSVLCLGTLVLRDPGNAMATFVLAQIDAAIGLFASLIQHGASTPRYHRNFQWLLKLRARASSKISMASNAKKVDLQRDVDADRQSKSRGDIEDDEDVELLGWRTRLIERAGKDHQTIRTIRFATAPTGSHMTNISYPPQNQINPGGRQGQLETMTLSTSLPFATPDSTNDLLHDFWDSMLPQDIFGATHDPSNPFVNNGLAWWENAATGADATQAPT</sequence>
<keyword evidence="2" id="KW-1185">Reference proteome</keyword>
<reference evidence="2" key="1">
    <citation type="journal article" date="2024" name="Front. Bioeng. Biotechnol.">
        <title>Genome-scale model development and genomic sequencing of the oleaginous clade Lipomyces.</title>
        <authorList>
            <person name="Czajka J.J."/>
            <person name="Han Y."/>
            <person name="Kim J."/>
            <person name="Mondo S.J."/>
            <person name="Hofstad B.A."/>
            <person name="Robles A."/>
            <person name="Haridas S."/>
            <person name="Riley R."/>
            <person name="LaButti K."/>
            <person name="Pangilinan J."/>
            <person name="Andreopoulos W."/>
            <person name="Lipzen A."/>
            <person name="Yan J."/>
            <person name="Wang M."/>
            <person name="Ng V."/>
            <person name="Grigoriev I.V."/>
            <person name="Spatafora J.W."/>
            <person name="Magnuson J.K."/>
            <person name="Baker S.E."/>
            <person name="Pomraning K.R."/>
        </authorList>
    </citation>
    <scope>NUCLEOTIDE SEQUENCE [LARGE SCALE GENOMIC DNA]</scope>
    <source>
        <strain evidence="2">CBS 7786</strain>
    </source>
</reference>
<evidence type="ECO:0000313" key="1">
    <source>
        <dbReference type="EMBL" id="KAK9234666.1"/>
    </source>
</evidence>
<proteinExistence type="predicted"/>
<gene>
    <name evidence="1" type="ORF">V1525DRAFT_391222</name>
</gene>
<comment type="caution">
    <text evidence="1">The sequence shown here is derived from an EMBL/GenBank/DDBJ whole genome shotgun (WGS) entry which is preliminary data.</text>
</comment>